<dbReference type="GO" id="GO:0005783">
    <property type="term" value="C:endoplasmic reticulum"/>
    <property type="evidence" value="ECO:0007669"/>
    <property type="project" value="TreeGrafter"/>
</dbReference>
<evidence type="ECO:0000256" key="1">
    <source>
        <dbReference type="ARBA" id="ARBA00022737"/>
    </source>
</evidence>
<sequence>MNNSNPRELKEMLRFAMENSDNTKPTEMDPERSQWLQQAMSAVSVDLTKQLKEDIQLLADLLPNANDQGEQLETVLEDILTLTEDLDLANDFFKLGGGDLLFKLVRDGPKIVKSQSYELLAHVTQNNPEAQKICVQQNMLPALINLLPKEKNLIHLKKLLLALSCLTRAYAPAVAEFRKADGFTVVLSVLSNFAGDAAAKPICDKGAFFIFCLLQEVIDSSLSEFYSSPNVLSALSLSSLSLGCTNVMLNCPVACEQLA</sequence>
<keyword evidence="4" id="KW-1185">Reference proteome</keyword>
<evidence type="ECO:0000313" key="4">
    <source>
        <dbReference type="Proteomes" id="UP000272942"/>
    </source>
</evidence>
<dbReference type="GO" id="GO:0000774">
    <property type="term" value="F:adenyl-nucleotide exchange factor activity"/>
    <property type="evidence" value="ECO:0007669"/>
    <property type="project" value="TreeGrafter"/>
</dbReference>
<dbReference type="PANTHER" id="PTHR19316:SF18">
    <property type="entry name" value="HSP70-BINDING PROTEIN 1"/>
    <property type="match status" value="1"/>
</dbReference>
<protein>
    <submittedName>
        <fullName evidence="5">Fes1 domain-containing protein</fullName>
    </submittedName>
</protein>
<feature type="domain" description="Nucleotide exchange factor Fes1" evidence="2">
    <location>
        <begin position="9"/>
        <end position="91"/>
    </location>
</feature>
<organism evidence="5">
    <name type="scientific">Echinostoma caproni</name>
    <dbReference type="NCBI Taxonomy" id="27848"/>
    <lineage>
        <taxon>Eukaryota</taxon>
        <taxon>Metazoa</taxon>
        <taxon>Spiralia</taxon>
        <taxon>Lophotrochozoa</taxon>
        <taxon>Platyhelminthes</taxon>
        <taxon>Trematoda</taxon>
        <taxon>Digenea</taxon>
        <taxon>Plagiorchiida</taxon>
        <taxon>Echinostomata</taxon>
        <taxon>Echinostomatoidea</taxon>
        <taxon>Echinostomatidae</taxon>
        <taxon>Echinostoma</taxon>
    </lineage>
</organism>
<dbReference type="Gene3D" id="1.25.10.10">
    <property type="entry name" value="Leucine-rich Repeat Variant"/>
    <property type="match status" value="1"/>
</dbReference>
<dbReference type="SUPFAM" id="SSF48371">
    <property type="entry name" value="ARM repeat"/>
    <property type="match status" value="1"/>
</dbReference>
<dbReference type="EMBL" id="UZAN01062163">
    <property type="protein sequence ID" value="VDP93157.1"/>
    <property type="molecule type" value="Genomic_DNA"/>
</dbReference>
<dbReference type="OrthoDB" id="10250458at2759"/>
<gene>
    <name evidence="3" type="ORF">ECPE_LOCUS15885</name>
</gene>
<dbReference type="Pfam" id="PF08609">
    <property type="entry name" value="Fes1"/>
    <property type="match status" value="1"/>
</dbReference>
<name>A0A183B9K0_9TREM</name>
<reference evidence="5" key="1">
    <citation type="submission" date="2016-06" db="UniProtKB">
        <authorList>
            <consortium name="WormBaseParasite"/>
        </authorList>
    </citation>
    <scope>IDENTIFICATION</scope>
</reference>
<dbReference type="InterPro" id="IPR050693">
    <property type="entry name" value="Hsp70_NEF-Inhibitors"/>
</dbReference>
<dbReference type="InterPro" id="IPR013918">
    <property type="entry name" value="Nucleotide_exch_fac_Fes1"/>
</dbReference>
<dbReference type="AlphaFoldDB" id="A0A183B9K0"/>
<dbReference type="InterPro" id="IPR011989">
    <property type="entry name" value="ARM-like"/>
</dbReference>
<reference evidence="3 4" key="2">
    <citation type="submission" date="2018-11" db="EMBL/GenBank/DDBJ databases">
        <authorList>
            <consortium name="Pathogen Informatics"/>
        </authorList>
    </citation>
    <scope>NUCLEOTIDE SEQUENCE [LARGE SCALE GENOMIC DNA]</scope>
    <source>
        <strain evidence="3 4">Egypt</strain>
    </source>
</reference>
<accession>A0A183B9K0</accession>
<dbReference type="PANTHER" id="PTHR19316">
    <property type="entry name" value="PROTEIN FOLDING REGULATOR"/>
    <property type="match status" value="1"/>
</dbReference>
<evidence type="ECO:0000313" key="3">
    <source>
        <dbReference type="EMBL" id="VDP93157.1"/>
    </source>
</evidence>
<evidence type="ECO:0000259" key="2">
    <source>
        <dbReference type="Pfam" id="PF08609"/>
    </source>
</evidence>
<evidence type="ECO:0000313" key="5">
    <source>
        <dbReference type="WBParaSite" id="ECPE_0001592501-mRNA-1"/>
    </source>
</evidence>
<dbReference type="WBParaSite" id="ECPE_0001592501-mRNA-1">
    <property type="protein sequence ID" value="ECPE_0001592501-mRNA-1"/>
    <property type="gene ID" value="ECPE_0001592501"/>
</dbReference>
<dbReference type="Proteomes" id="UP000272942">
    <property type="component" value="Unassembled WGS sequence"/>
</dbReference>
<proteinExistence type="predicted"/>
<dbReference type="InterPro" id="IPR016024">
    <property type="entry name" value="ARM-type_fold"/>
</dbReference>
<keyword evidence="1" id="KW-0677">Repeat</keyword>